<dbReference type="Gene3D" id="1.10.510.10">
    <property type="entry name" value="Transferase(Phosphotransferase) domain 1"/>
    <property type="match status" value="1"/>
</dbReference>
<dbReference type="OrthoDB" id="5979581at2759"/>
<reference evidence="8" key="1">
    <citation type="submission" date="2021-02" db="EMBL/GenBank/DDBJ databases">
        <authorList>
            <person name="Dougan E. K."/>
            <person name="Rhodes N."/>
            <person name="Thang M."/>
            <person name="Chan C."/>
        </authorList>
    </citation>
    <scope>NUCLEOTIDE SEQUENCE</scope>
</reference>
<proteinExistence type="inferred from homology"/>
<accession>A0A813F0A9</accession>
<dbReference type="SMART" id="SM00220">
    <property type="entry name" value="S_TKc"/>
    <property type="match status" value="1"/>
</dbReference>
<keyword evidence="6" id="KW-0808">Transferase</keyword>
<dbReference type="GO" id="GO:0004674">
    <property type="term" value="F:protein serine/threonine kinase activity"/>
    <property type="evidence" value="ECO:0007669"/>
    <property type="project" value="UniProtKB-KW"/>
</dbReference>
<evidence type="ECO:0000256" key="1">
    <source>
        <dbReference type="ARBA" id="ARBA00012513"/>
    </source>
</evidence>
<dbReference type="SUPFAM" id="SSF56112">
    <property type="entry name" value="Protein kinase-like (PK-like)"/>
    <property type="match status" value="1"/>
</dbReference>
<keyword evidence="2 5" id="KW-0547">Nucleotide-binding</keyword>
<dbReference type="InterPro" id="IPR011009">
    <property type="entry name" value="Kinase-like_dom_sf"/>
</dbReference>
<gene>
    <name evidence="8" type="ORF">PGLA1383_LOCUS21734</name>
</gene>
<evidence type="ECO:0000256" key="3">
    <source>
        <dbReference type="ARBA" id="ARBA00022840"/>
    </source>
</evidence>
<protein>
    <recommendedName>
        <fullName evidence="4">Casein kinase I</fullName>
        <ecNumber evidence="1">2.7.11.1</ecNumber>
    </recommendedName>
</protein>
<keyword evidence="3 5" id="KW-0067">ATP-binding</keyword>
<dbReference type="GO" id="GO:0005524">
    <property type="term" value="F:ATP binding"/>
    <property type="evidence" value="ECO:0007669"/>
    <property type="project" value="UniProtKB-UniRule"/>
</dbReference>
<dbReference type="PROSITE" id="PS00107">
    <property type="entry name" value="PROTEIN_KINASE_ATP"/>
    <property type="match status" value="1"/>
</dbReference>
<comment type="similarity">
    <text evidence="6">Belongs to the protein kinase superfamily.</text>
</comment>
<dbReference type="AlphaFoldDB" id="A0A813F0A9"/>
<dbReference type="EC" id="2.7.11.1" evidence="1"/>
<organism evidence="8 9">
    <name type="scientific">Polarella glacialis</name>
    <name type="common">Dinoflagellate</name>
    <dbReference type="NCBI Taxonomy" id="89957"/>
    <lineage>
        <taxon>Eukaryota</taxon>
        <taxon>Sar</taxon>
        <taxon>Alveolata</taxon>
        <taxon>Dinophyceae</taxon>
        <taxon>Suessiales</taxon>
        <taxon>Suessiaceae</taxon>
        <taxon>Polarella</taxon>
    </lineage>
</organism>
<dbReference type="Pfam" id="PF00069">
    <property type="entry name" value="Pkinase"/>
    <property type="match status" value="1"/>
</dbReference>
<evidence type="ECO:0000313" key="9">
    <source>
        <dbReference type="Proteomes" id="UP000654075"/>
    </source>
</evidence>
<dbReference type="PROSITE" id="PS00108">
    <property type="entry name" value="PROTEIN_KINASE_ST"/>
    <property type="match status" value="1"/>
</dbReference>
<evidence type="ECO:0000256" key="6">
    <source>
        <dbReference type="RuleBase" id="RU000304"/>
    </source>
</evidence>
<dbReference type="InterPro" id="IPR017441">
    <property type="entry name" value="Protein_kinase_ATP_BS"/>
</dbReference>
<keyword evidence="9" id="KW-1185">Reference proteome</keyword>
<dbReference type="Proteomes" id="UP000654075">
    <property type="component" value="Unassembled WGS sequence"/>
</dbReference>
<dbReference type="InterPro" id="IPR050235">
    <property type="entry name" value="CK1_Ser-Thr_kinase"/>
</dbReference>
<evidence type="ECO:0000256" key="5">
    <source>
        <dbReference type="PROSITE-ProRule" id="PRU10141"/>
    </source>
</evidence>
<evidence type="ECO:0000259" key="7">
    <source>
        <dbReference type="PROSITE" id="PS50011"/>
    </source>
</evidence>
<feature type="domain" description="Protein kinase" evidence="7">
    <location>
        <begin position="6"/>
        <end position="291"/>
    </location>
</feature>
<dbReference type="InterPro" id="IPR000719">
    <property type="entry name" value="Prot_kinase_dom"/>
</dbReference>
<keyword evidence="6" id="KW-0723">Serine/threonine-protein kinase</keyword>
<dbReference type="InterPro" id="IPR008271">
    <property type="entry name" value="Ser/Thr_kinase_AS"/>
</dbReference>
<name>A0A813F0A9_POLGL</name>
<dbReference type="CDD" id="cd14016">
    <property type="entry name" value="STKc_CK1"/>
    <property type="match status" value="1"/>
</dbReference>
<feature type="binding site" evidence="5">
    <location>
        <position position="35"/>
    </location>
    <ligand>
        <name>ATP</name>
        <dbReference type="ChEBI" id="CHEBI:30616"/>
    </ligand>
</feature>
<evidence type="ECO:0000256" key="2">
    <source>
        <dbReference type="ARBA" id="ARBA00022741"/>
    </source>
</evidence>
<dbReference type="PANTHER" id="PTHR11909">
    <property type="entry name" value="CASEIN KINASE-RELATED"/>
    <property type="match status" value="1"/>
</dbReference>
<dbReference type="EMBL" id="CAJNNV010015501">
    <property type="protein sequence ID" value="CAE8603527.1"/>
    <property type="molecule type" value="Genomic_DNA"/>
</dbReference>
<evidence type="ECO:0000256" key="4">
    <source>
        <dbReference type="ARBA" id="ARBA00023860"/>
    </source>
</evidence>
<sequence length="347" mass="39394">MAIGDFELGRLLGSGAFGQVYLGTNIQTGVEVAVKLEEGDHVMSELEALAYQILAGGPGISQLHDSGPNFIVLDLLGPSLKSIFIKCDKDFSTSTVLIIAEQMITCLEYVHSEGLIHGDIKPDNMLIGRGRHSAQIYLADFGLVAWYLRPDTQEHVPLTEPGFEGTAKFASIRAHEGLQLFPRDDLESFGYVIMYLSLGYLPWTGLHAYSNEDHEVLADVKRDFLRDRDHEERVVNSSRTFATPILPYIATDSFVHEKQWIPSEFMAYLRYCRRLRFEQKPDYDHLRCMFMGLFMELCFYESWVPDWAASEANWTDDLGDIESRVSWSWTAPRSDVSNASEEDDPTW</sequence>
<comment type="caution">
    <text evidence="8">The sequence shown here is derived from an EMBL/GenBank/DDBJ whole genome shotgun (WGS) entry which is preliminary data.</text>
</comment>
<keyword evidence="6" id="KW-0418">Kinase</keyword>
<evidence type="ECO:0000313" key="8">
    <source>
        <dbReference type="EMBL" id="CAE8603527.1"/>
    </source>
</evidence>
<dbReference type="PROSITE" id="PS50011">
    <property type="entry name" value="PROTEIN_KINASE_DOM"/>
    <property type="match status" value="1"/>
</dbReference>